<feature type="compositionally biased region" description="Basic and acidic residues" evidence="2">
    <location>
        <begin position="232"/>
        <end position="242"/>
    </location>
</feature>
<feature type="compositionally biased region" description="Pro residues" evidence="2">
    <location>
        <begin position="310"/>
        <end position="319"/>
    </location>
</feature>
<protein>
    <submittedName>
        <fullName evidence="4">Uncharacterized protein</fullName>
    </submittedName>
</protein>
<evidence type="ECO:0000313" key="5">
    <source>
        <dbReference type="Proteomes" id="UP000321034"/>
    </source>
</evidence>
<sequence length="326" mass="35320">MDPLWLFVADWWWIGPAAAGTATLGWIGVLTQRERAKRPAVAGGLGRKTMSKGAARRLELDAAVLDLQSSRDAVTRSRAEVQVAQAELARVQADSAASRVAPGAIAAARARLQAAQRQVRAAGADLRARRAGLKAAKATLPAIRAGRAMLPLDRLMAQHDALNARWLAYETDIDLQLAYPAMSDARSPLLAVFLREQSQAQWLRPASSSVRVSPAEFLAYRDAVRRAGHAFDDAEREARRQAGEAPPRPTDAASEMWSQMAQTLGDNAQRAVSDSVRAMSRAAKDRFDRARSSRASSDDAPRRPTDGDDPTPPGDPVWPVPGRDRP</sequence>
<keyword evidence="3" id="KW-0812">Transmembrane</keyword>
<keyword evidence="1" id="KW-0175">Coiled coil</keyword>
<feature type="transmembrane region" description="Helical" evidence="3">
    <location>
        <begin position="12"/>
        <end position="30"/>
    </location>
</feature>
<feature type="coiled-coil region" evidence="1">
    <location>
        <begin position="74"/>
        <end position="125"/>
    </location>
</feature>
<evidence type="ECO:0000313" key="4">
    <source>
        <dbReference type="EMBL" id="TXK09515.1"/>
    </source>
</evidence>
<feature type="region of interest" description="Disordered" evidence="2">
    <location>
        <begin position="232"/>
        <end position="326"/>
    </location>
</feature>
<dbReference type="Proteomes" id="UP000321034">
    <property type="component" value="Unassembled WGS sequence"/>
</dbReference>
<dbReference type="RefSeq" id="WP_147894728.1">
    <property type="nucleotide sequence ID" value="NZ_BAAANR010000001.1"/>
</dbReference>
<evidence type="ECO:0000256" key="2">
    <source>
        <dbReference type="SAM" id="MobiDB-lite"/>
    </source>
</evidence>
<evidence type="ECO:0000256" key="1">
    <source>
        <dbReference type="SAM" id="Coils"/>
    </source>
</evidence>
<keyword evidence="3" id="KW-1133">Transmembrane helix</keyword>
<comment type="caution">
    <text evidence="4">The sequence shown here is derived from an EMBL/GenBank/DDBJ whole genome shotgun (WGS) entry which is preliminary data.</text>
</comment>
<dbReference type="OrthoDB" id="4948465at2"/>
<feature type="compositionally biased region" description="Basic and acidic residues" evidence="2">
    <location>
        <begin position="282"/>
        <end position="306"/>
    </location>
</feature>
<name>A0A5C8HWM3_9MICO</name>
<proteinExistence type="predicted"/>
<reference evidence="4 5" key="1">
    <citation type="submission" date="2019-08" db="EMBL/GenBank/DDBJ databases">
        <authorList>
            <person name="Dong K."/>
        </authorList>
    </citation>
    <scope>NUCLEOTIDE SEQUENCE [LARGE SCALE GENOMIC DNA]</scope>
    <source>
        <strain evidence="4 5">JCM14558</strain>
    </source>
</reference>
<accession>A0A5C8HWM3</accession>
<organism evidence="4 5">
    <name type="scientific">Microbacterium hatanonis</name>
    <dbReference type="NCBI Taxonomy" id="404366"/>
    <lineage>
        <taxon>Bacteria</taxon>
        <taxon>Bacillati</taxon>
        <taxon>Actinomycetota</taxon>
        <taxon>Actinomycetes</taxon>
        <taxon>Micrococcales</taxon>
        <taxon>Microbacteriaceae</taxon>
        <taxon>Microbacterium</taxon>
    </lineage>
</organism>
<keyword evidence="3" id="KW-0472">Membrane</keyword>
<keyword evidence="5" id="KW-1185">Reference proteome</keyword>
<gene>
    <name evidence="4" type="ORF">FVP77_11360</name>
</gene>
<dbReference type="AlphaFoldDB" id="A0A5C8HWM3"/>
<dbReference type="EMBL" id="VRSV01000002">
    <property type="protein sequence ID" value="TXK09515.1"/>
    <property type="molecule type" value="Genomic_DNA"/>
</dbReference>
<feature type="compositionally biased region" description="Polar residues" evidence="2">
    <location>
        <begin position="256"/>
        <end position="272"/>
    </location>
</feature>
<evidence type="ECO:0000256" key="3">
    <source>
        <dbReference type="SAM" id="Phobius"/>
    </source>
</evidence>